<gene>
    <name evidence="1" type="ORF">ABS311_00680</name>
</gene>
<dbReference type="Pfam" id="PF04820">
    <property type="entry name" value="Trp_halogenase"/>
    <property type="match status" value="1"/>
</dbReference>
<proteinExistence type="predicted"/>
<organism evidence="1 2">
    <name type="scientific">Catenovulum sediminis</name>
    <dbReference type="NCBI Taxonomy" id="1740262"/>
    <lineage>
        <taxon>Bacteria</taxon>
        <taxon>Pseudomonadati</taxon>
        <taxon>Pseudomonadota</taxon>
        <taxon>Gammaproteobacteria</taxon>
        <taxon>Alteromonadales</taxon>
        <taxon>Alteromonadaceae</taxon>
        <taxon>Catenovulum</taxon>
    </lineage>
</organism>
<dbReference type="InterPro" id="IPR006905">
    <property type="entry name" value="Flavin_halogenase"/>
</dbReference>
<sequence>MKILILGNNLAAWMTAKALSVYSHFEVTIAGKKSSNNLPAIQSALPYFDEYLKLAQIPKNEFTQQVINQPLLAHQVMTNINNASQQHWFAFSEYGAPLGPLEFHQAFARLKHNRWVKDDFCNYSLAVLQAKHGKYQVSSKNPNSAYSTYVNGYIIDTASFIHYLQMSCPKVKQLDAIPPLTAAHDLIINCSIAPSKMPLTANSISWLEPSCQKFTGQYHKTIEMTAHGLLSKLALPDNKNMSQCQLTLNHLPDALSDDQTAINRIVAQYTQQASDIRVSKQLTPAENQAFYRASHIAFDVQWQQLKSWSYSAIDTISVFIVNLFEHFPRRNDNQKLNSIFTEHYTKQIQSLQRYDQLLHAIFSKETNNNSINLFKESGRILQLDPDLIKPDWIIGLLMSFDIIPAKCSPYANQLTEAQLVSHCEKIKSVFNQKVKNI</sequence>
<accession>A0ABV1RBW0</accession>
<comment type="caution">
    <text evidence="1">The sequence shown here is derived from an EMBL/GenBank/DDBJ whole genome shotgun (WGS) entry which is preliminary data.</text>
</comment>
<dbReference type="Gene3D" id="3.50.50.60">
    <property type="entry name" value="FAD/NAD(P)-binding domain"/>
    <property type="match status" value="1"/>
</dbReference>
<dbReference type="Proteomes" id="UP001467690">
    <property type="component" value="Unassembled WGS sequence"/>
</dbReference>
<evidence type="ECO:0000313" key="1">
    <source>
        <dbReference type="EMBL" id="MER2490404.1"/>
    </source>
</evidence>
<dbReference type="EMBL" id="JBELOE010000051">
    <property type="protein sequence ID" value="MER2490404.1"/>
    <property type="molecule type" value="Genomic_DNA"/>
</dbReference>
<keyword evidence="2" id="KW-1185">Reference proteome</keyword>
<evidence type="ECO:0000313" key="2">
    <source>
        <dbReference type="Proteomes" id="UP001467690"/>
    </source>
</evidence>
<dbReference type="RefSeq" id="WP_143873286.1">
    <property type="nucleotide sequence ID" value="NZ_CP041661.1"/>
</dbReference>
<protein>
    <submittedName>
        <fullName evidence="1">Tryptophan 7-halogenase</fullName>
    </submittedName>
</protein>
<name>A0ABV1RBW0_9ALTE</name>
<dbReference type="InterPro" id="IPR036188">
    <property type="entry name" value="FAD/NAD-bd_sf"/>
</dbReference>
<reference evidence="1 2" key="1">
    <citation type="submission" date="2024-06" db="EMBL/GenBank/DDBJ databases">
        <authorList>
            <person name="Chen R.Y."/>
        </authorList>
    </citation>
    <scope>NUCLEOTIDE SEQUENCE [LARGE SCALE GENOMIC DNA]</scope>
    <source>
        <strain evidence="1 2">D2</strain>
    </source>
</reference>